<reference evidence="3" key="1">
    <citation type="journal article" date="2019" name="Int. J. Syst. Evol. Microbiol.">
        <title>The Global Catalogue of Microorganisms (GCM) 10K type strain sequencing project: providing services to taxonomists for standard genome sequencing and annotation.</title>
        <authorList>
            <consortium name="The Broad Institute Genomics Platform"/>
            <consortium name="The Broad Institute Genome Sequencing Center for Infectious Disease"/>
            <person name="Wu L."/>
            <person name="Ma J."/>
        </authorList>
    </citation>
    <scope>NUCLEOTIDE SEQUENCE [LARGE SCALE GENOMIC DNA]</scope>
    <source>
        <strain evidence="3">CGMCC 1.12778</strain>
    </source>
</reference>
<gene>
    <name evidence="2" type="ORF">GCM10007170_39340</name>
</gene>
<evidence type="ECO:0000256" key="1">
    <source>
        <dbReference type="SAM" id="MobiDB-lite"/>
    </source>
</evidence>
<evidence type="ECO:0000313" key="3">
    <source>
        <dbReference type="Proteomes" id="UP000643279"/>
    </source>
</evidence>
<dbReference type="EMBL" id="BMFW01000030">
    <property type="protein sequence ID" value="GGI00968.1"/>
    <property type="molecule type" value="Genomic_DNA"/>
</dbReference>
<keyword evidence="3" id="KW-1185">Reference proteome</keyword>
<accession>A0ABQ2B0Z0</accession>
<sequence>MLLSGGLAACAYEGAGDPARTAGTEQISRPAPSAPTKGPEILGAETRNYAELQKRLATARGPALLDDSGPADGPGVGFSKTGKVTTAGRYTVTAACVGIPNAQMVISGPASEQLLSLDLDCSGVSSKVVELQEGYVGAALMRHDPNGPWTGAVAGVRITAE</sequence>
<dbReference type="Proteomes" id="UP000643279">
    <property type="component" value="Unassembled WGS sequence"/>
</dbReference>
<evidence type="ECO:0008006" key="4">
    <source>
        <dbReference type="Google" id="ProtNLM"/>
    </source>
</evidence>
<comment type="caution">
    <text evidence="2">The sequence shown here is derived from an EMBL/GenBank/DDBJ whole genome shotgun (WGS) entry which is preliminary data.</text>
</comment>
<dbReference type="RefSeq" id="WP_229748598.1">
    <property type="nucleotide sequence ID" value="NZ_BMFW01000030.1"/>
</dbReference>
<evidence type="ECO:0000313" key="2">
    <source>
        <dbReference type="EMBL" id="GGI00968.1"/>
    </source>
</evidence>
<organism evidence="2 3">
    <name type="scientific">Arthrobacter liuii</name>
    <dbReference type="NCBI Taxonomy" id="1476996"/>
    <lineage>
        <taxon>Bacteria</taxon>
        <taxon>Bacillati</taxon>
        <taxon>Actinomycetota</taxon>
        <taxon>Actinomycetes</taxon>
        <taxon>Micrococcales</taxon>
        <taxon>Micrococcaceae</taxon>
        <taxon>Arthrobacter</taxon>
    </lineage>
</organism>
<protein>
    <recommendedName>
        <fullName evidence="4">Lipoprotein</fullName>
    </recommendedName>
</protein>
<proteinExistence type="predicted"/>
<name>A0ABQ2B0Z0_9MICC</name>
<feature type="region of interest" description="Disordered" evidence="1">
    <location>
        <begin position="18"/>
        <end position="41"/>
    </location>
</feature>